<evidence type="ECO:0000256" key="1">
    <source>
        <dbReference type="SAM" id="Phobius"/>
    </source>
</evidence>
<keyword evidence="1" id="KW-1133">Transmembrane helix</keyword>
<dbReference type="STRING" id="561061.SAMN05660862_2644"/>
<keyword evidence="3" id="KW-1185">Reference proteome</keyword>
<accession>A0A1X7K6S5</accession>
<feature type="transmembrane region" description="Helical" evidence="1">
    <location>
        <begin position="6"/>
        <end position="23"/>
    </location>
</feature>
<dbReference type="AlphaFoldDB" id="A0A1X7K6S5"/>
<reference evidence="2 3" key="1">
    <citation type="submission" date="2017-04" db="EMBL/GenBank/DDBJ databases">
        <authorList>
            <person name="Afonso C.L."/>
            <person name="Miller P.J."/>
            <person name="Scott M.A."/>
            <person name="Spackman E."/>
            <person name="Goraichik I."/>
            <person name="Dimitrov K.M."/>
            <person name="Suarez D.L."/>
            <person name="Swayne D.E."/>
        </authorList>
    </citation>
    <scope>NUCLEOTIDE SEQUENCE [LARGE SCALE GENOMIC DNA]</scope>
    <source>
        <strain evidence="2 3">DSM 22418</strain>
    </source>
</reference>
<dbReference type="RefSeq" id="WP_085473369.1">
    <property type="nucleotide sequence ID" value="NZ_FXAU01000004.1"/>
</dbReference>
<evidence type="ECO:0000313" key="3">
    <source>
        <dbReference type="Proteomes" id="UP000192980"/>
    </source>
</evidence>
<name>A0A1X7K6S5_9SPHI</name>
<keyword evidence="1" id="KW-0472">Membrane</keyword>
<dbReference type="Proteomes" id="UP000192980">
    <property type="component" value="Unassembled WGS sequence"/>
</dbReference>
<gene>
    <name evidence="2" type="ORF">SAMN05660862_2644</name>
</gene>
<organism evidence="2 3">
    <name type="scientific">Sphingobacterium psychroaquaticum</name>
    <dbReference type="NCBI Taxonomy" id="561061"/>
    <lineage>
        <taxon>Bacteria</taxon>
        <taxon>Pseudomonadati</taxon>
        <taxon>Bacteroidota</taxon>
        <taxon>Sphingobacteriia</taxon>
        <taxon>Sphingobacteriales</taxon>
        <taxon>Sphingobacteriaceae</taxon>
        <taxon>Sphingobacterium</taxon>
    </lineage>
</organism>
<sequence length="154" mass="17860">MAKEFIYLLTLVGLGLLIGYVLMRIRRSYNFKKDINFLTHMRLLTGVEIVDSYVKGSIVVDFHNYVDSLQVMMVTRSNFNNSAFEILPSQLLCFNPTKGRVQTLSLNFKIKDSILEDYENKIVKVWYEGLYISKDGKVKHFEAKIPLLVRSEVI</sequence>
<protein>
    <submittedName>
        <fullName evidence="2">Uncharacterized protein</fullName>
    </submittedName>
</protein>
<evidence type="ECO:0000313" key="2">
    <source>
        <dbReference type="EMBL" id="SMG36595.1"/>
    </source>
</evidence>
<proteinExistence type="predicted"/>
<dbReference type="EMBL" id="FXAU01000004">
    <property type="protein sequence ID" value="SMG36595.1"/>
    <property type="molecule type" value="Genomic_DNA"/>
</dbReference>
<keyword evidence="1" id="KW-0812">Transmembrane</keyword>